<evidence type="ECO:0000256" key="1">
    <source>
        <dbReference type="ARBA" id="ARBA00022679"/>
    </source>
</evidence>
<dbReference type="Pfam" id="PF02515">
    <property type="entry name" value="CoA_transf_3"/>
    <property type="match status" value="1"/>
</dbReference>
<accession>A0A0A0I1Z3</accession>
<dbReference type="Proteomes" id="UP000030012">
    <property type="component" value="Unassembled WGS sequence"/>
</dbReference>
<dbReference type="RefSeq" id="WP_039255746.1">
    <property type="nucleotide sequence ID" value="NZ_JENJ01000040.1"/>
</dbReference>
<protein>
    <submittedName>
        <fullName evidence="2">Carnitine dehydratase</fullName>
    </submittedName>
</protein>
<dbReference type="InterPro" id="IPR044855">
    <property type="entry name" value="CoA-Trfase_III_dom3_sf"/>
</dbReference>
<organism evidence="2 3">
    <name type="scientific">Clostridium novyi A str. 4552</name>
    <dbReference type="NCBI Taxonomy" id="1444289"/>
    <lineage>
        <taxon>Bacteria</taxon>
        <taxon>Bacillati</taxon>
        <taxon>Bacillota</taxon>
        <taxon>Clostridia</taxon>
        <taxon>Eubacteriales</taxon>
        <taxon>Clostridiaceae</taxon>
        <taxon>Clostridium</taxon>
    </lineage>
</organism>
<evidence type="ECO:0000313" key="2">
    <source>
        <dbReference type="EMBL" id="KGM95444.1"/>
    </source>
</evidence>
<dbReference type="SUPFAM" id="SSF89796">
    <property type="entry name" value="CoA-transferase family III (CaiB/BaiF)"/>
    <property type="match status" value="1"/>
</dbReference>
<keyword evidence="1" id="KW-0808">Transferase</keyword>
<proteinExistence type="predicted"/>
<dbReference type="Gene3D" id="3.30.1540.10">
    <property type="entry name" value="formyl-coa transferase, domain 3"/>
    <property type="match status" value="1"/>
</dbReference>
<dbReference type="InterPro" id="IPR050483">
    <property type="entry name" value="CoA-transferase_III_domain"/>
</dbReference>
<reference evidence="2 3" key="1">
    <citation type="submission" date="2014-01" db="EMBL/GenBank/DDBJ databases">
        <title>Plasmidome dynamics in the species complex Clostridium novyi sensu lato converts strains of independent lineages into distinctly different pathogens.</title>
        <authorList>
            <person name="Skarin H."/>
            <person name="Segerman B."/>
        </authorList>
    </citation>
    <scope>NUCLEOTIDE SEQUENCE [LARGE SCALE GENOMIC DNA]</scope>
    <source>
        <strain evidence="2 3">4552</strain>
    </source>
</reference>
<dbReference type="AlphaFoldDB" id="A0A0A0I1Z3"/>
<dbReference type="InterPro" id="IPR023606">
    <property type="entry name" value="CoA-Trfase_III_dom_1_sf"/>
</dbReference>
<gene>
    <name evidence="2" type="ORF">Z968_09170</name>
</gene>
<dbReference type="OrthoDB" id="9797653at2"/>
<evidence type="ECO:0000313" key="3">
    <source>
        <dbReference type="Proteomes" id="UP000030012"/>
    </source>
</evidence>
<sequence>MGICKGKRPLEGIKVLDFTIAVAGVYVSWQLADMGAEVWKVERYGAGDQSRIWDPFINDMSTLYVSYNKNKKSIELNLREQAGKQVIYDLVKEADIVVENFKSGSIDRLGLGYEKLKEINPKIVFLSLSGFGKEGPLAKLPCYDAIAAARGGFAASNGEPAGTPMKAGNANCDTLTGTYALNAVLMGLYNAKKTGQGCNIDIAMVDTAMISCGETTIDYFSGNYENARFGNHDRFIAPYGVFEARDGWIVIIADTEEKWHKLCKVLGKEEWKNDSRFIDNESRIANKYELVKEIEKVTSTLKRKEAETILLNNGVTASEVLPFIEAYTSDHANKTECTEIVNQDKIGLLRFYNNPIHFNDEKCPITNGAPLLGQHSKEILKNVGYTDKEIEKLYEDGVVGSSFI</sequence>
<dbReference type="EMBL" id="JENJ01000040">
    <property type="protein sequence ID" value="KGM95444.1"/>
    <property type="molecule type" value="Genomic_DNA"/>
</dbReference>
<dbReference type="PANTHER" id="PTHR48207:SF3">
    <property type="entry name" value="SUCCINATE--HYDROXYMETHYLGLUTARATE COA-TRANSFERASE"/>
    <property type="match status" value="1"/>
</dbReference>
<dbReference type="InterPro" id="IPR003673">
    <property type="entry name" value="CoA-Trfase_fam_III"/>
</dbReference>
<comment type="caution">
    <text evidence="2">The sequence shown here is derived from an EMBL/GenBank/DDBJ whole genome shotgun (WGS) entry which is preliminary data.</text>
</comment>
<dbReference type="PANTHER" id="PTHR48207">
    <property type="entry name" value="SUCCINATE--HYDROXYMETHYLGLUTARATE COA-TRANSFERASE"/>
    <property type="match status" value="1"/>
</dbReference>
<dbReference type="Gene3D" id="3.40.50.10540">
    <property type="entry name" value="Crotonobetainyl-coa:carnitine coa-transferase, domain 1"/>
    <property type="match status" value="1"/>
</dbReference>
<name>A0A0A0I1Z3_CLONO</name>
<dbReference type="GO" id="GO:0008410">
    <property type="term" value="F:CoA-transferase activity"/>
    <property type="evidence" value="ECO:0007669"/>
    <property type="project" value="TreeGrafter"/>
</dbReference>